<dbReference type="GO" id="GO:0008422">
    <property type="term" value="F:beta-glucosidase activity"/>
    <property type="evidence" value="ECO:0007669"/>
    <property type="project" value="TreeGrafter"/>
</dbReference>
<protein>
    <recommendedName>
        <fullName evidence="7">Beta-glucosidase</fullName>
    </recommendedName>
</protein>
<evidence type="ECO:0000256" key="2">
    <source>
        <dbReference type="ARBA" id="ARBA00022801"/>
    </source>
</evidence>
<evidence type="ECO:0000256" key="1">
    <source>
        <dbReference type="ARBA" id="ARBA00010838"/>
    </source>
</evidence>
<proteinExistence type="inferred from homology"/>
<dbReference type="PROSITE" id="PS00653">
    <property type="entry name" value="GLYCOSYL_HYDROL_F1_2"/>
    <property type="match status" value="1"/>
</dbReference>
<dbReference type="FunFam" id="3.20.20.80:FF:000020">
    <property type="entry name" value="Beta-glucosidase 12"/>
    <property type="match status" value="1"/>
</dbReference>
<dbReference type="SUPFAM" id="SSF51445">
    <property type="entry name" value="(Trans)glycosidases"/>
    <property type="match status" value="1"/>
</dbReference>
<evidence type="ECO:0000256" key="4">
    <source>
        <dbReference type="RuleBase" id="RU003690"/>
    </source>
</evidence>
<dbReference type="PANTHER" id="PTHR10353">
    <property type="entry name" value="GLYCOSYL HYDROLASE"/>
    <property type="match status" value="1"/>
</dbReference>
<accession>A0AAD1YNQ8</accession>
<keyword evidence="2" id="KW-0378">Hydrolase</keyword>
<evidence type="ECO:0008006" key="7">
    <source>
        <dbReference type="Google" id="ProtNLM"/>
    </source>
</evidence>
<dbReference type="Pfam" id="PF00232">
    <property type="entry name" value="Glyco_hydro_1"/>
    <property type="match status" value="1"/>
</dbReference>
<sequence length="512" mass="58179">MDIMAHVYMDSQSSLMTDGADVLDYPFGSDASIFTQMKIKRSDFPSDFIFGSGVSAYQVEGAWAAGGKGLSNWDVFTQRAPGYIENGSNGCVAIDQYNLWKEDVALLKKVGFNSYRFSISWTRVLPGGRLSAGINRDGIKYYNDLIDLLVAEGIKPCATIFHWDTPQCLEDQYGGFLSPRIVRDYCEFAELCFWEFGDRVKHWVTLNEPWSYTVQGYVLGTWPPARAAVDIYRQRYQAHQGGKIGMTNVSQWFEPLTDTKEDIDAASRAIDFMFGWFVAPIVTGDYPPAMRENVGTRLPQFKKYQIKLVKGSYDFLGVNYYTANYATSAPPPSPGAQPSYETDQQVTLSGDRDGIPIGPQAGSDWLYIVPIGIYKLLTYIKEKYDNPSIYITENGVDEVNNTALTVSEARFDEKRITYHQEHLYYIKLAMEEGVDVKAYYIWAMFDNFEWSSAYTVRFGIFYVDFVNGRLSRIPKMSAIWFMNLLDEKPNLLKIQAQANEGENASVKRLRSR</sequence>
<reference evidence="5" key="1">
    <citation type="submission" date="2023-05" db="EMBL/GenBank/DDBJ databases">
        <authorList>
            <person name="Huff M."/>
        </authorList>
    </citation>
    <scope>NUCLEOTIDE SEQUENCE</scope>
</reference>
<evidence type="ECO:0000313" key="5">
    <source>
        <dbReference type="EMBL" id="CAI9754726.1"/>
    </source>
</evidence>
<dbReference type="InterPro" id="IPR033132">
    <property type="entry name" value="GH_1_N_CS"/>
</dbReference>
<organism evidence="5 6">
    <name type="scientific">Fraxinus pennsylvanica</name>
    <dbReference type="NCBI Taxonomy" id="56036"/>
    <lineage>
        <taxon>Eukaryota</taxon>
        <taxon>Viridiplantae</taxon>
        <taxon>Streptophyta</taxon>
        <taxon>Embryophyta</taxon>
        <taxon>Tracheophyta</taxon>
        <taxon>Spermatophyta</taxon>
        <taxon>Magnoliopsida</taxon>
        <taxon>eudicotyledons</taxon>
        <taxon>Gunneridae</taxon>
        <taxon>Pentapetalae</taxon>
        <taxon>asterids</taxon>
        <taxon>lamiids</taxon>
        <taxon>Lamiales</taxon>
        <taxon>Oleaceae</taxon>
        <taxon>Oleeae</taxon>
        <taxon>Fraxinus</taxon>
    </lineage>
</organism>
<dbReference type="Proteomes" id="UP000834106">
    <property type="component" value="Chromosome 1"/>
</dbReference>
<dbReference type="InterPro" id="IPR017853">
    <property type="entry name" value="GH"/>
</dbReference>
<keyword evidence="3" id="KW-0326">Glycosidase</keyword>
<keyword evidence="6" id="KW-1185">Reference proteome</keyword>
<dbReference type="Gene3D" id="3.20.20.80">
    <property type="entry name" value="Glycosidases"/>
    <property type="match status" value="1"/>
</dbReference>
<dbReference type="AlphaFoldDB" id="A0AAD1YNQ8"/>
<dbReference type="EMBL" id="OU503036">
    <property type="protein sequence ID" value="CAI9754726.1"/>
    <property type="molecule type" value="Genomic_DNA"/>
</dbReference>
<evidence type="ECO:0000256" key="3">
    <source>
        <dbReference type="ARBA" id="ARBA00023295"/>
    </source>
</evidence>
<dbReference type="PANTHER" id="PTHR10353:SF137">
    <property type="entry name" value="MYROSINASE 3-RELATED"/>
    <property type="match status" value="1"/>
</dbReference>
<dbReference type="PRINTS" id="PR00131">
    <property type="entry name" value="GLHYDRLASE1"/>
</dbReference>
<dbReference type="GO" id="GO:0005975">
    <property type="term" value="P:carbohydrate metabolic process"/>
    <property type="evidence" value="ECO:0007669"/>
    <property type="project" value="InterPro"/>
</dbReference>
<dbReference type="InterPro" id="IPR001360">
    <property type="entry name" value="Glyco_hydro_1"/>
</dbReference>
<gene>
    <name evidence="5" type="ORF">FPE_LOCUS2157</name>
</gene>
<comment type="similarity">
    <text evidence="1 4">Belongs to the glycosyl hydrolase 1 family.</text>
</comment>
<name>A0AAD1YNQ8_9LAMI</name>
<evidence type="ECO:0000313" key="6">
    <source>
        <dbReference type="Proteomes" id="UP000834106"/>
    </source>
</evidence>